<sequence length="171" mass="19893">MIREATTTDLMDILHIYNDAIRYTTAVYAYKPQTLENRQIWYEQKKVEGYPILVCEQDNQVVGFATFGPFRAWPAYQYSIEHSVYVDKEYRKKGIGTSLMKELIAIAKEREYMTLIAGIDAANEKSIAMHKNFGFVHSGTIKKVGYKFNRWLDLAFYQLELNGPKNPTEEE</sequence>
<dbReference type="PANTHER" id="PTHR43072:SF23">
    <property type="entry name" value="UPF0039 PROTEIN C11D3.02C"/>
    <property type="match status" value="1"/>
</dbReference>
<accession>A0A6L3UWQ6</accession>
<reference evidence="6 7" key="1">
    <citation type="journal article" date="2016" name="Antonie Van Leeuwenhoek">
        <title>Bacillus depressus sp. nov., isolated from soil of a sunflower field.</title>
        <authorList>
            <person name="Wei X."/>
            <person name="Xin D."/>
            <person name="Xin Y."/>
            <person name="Zhang H."/>
            <person name="Wang T."/>
            <person name="Zhang J."/>
        </authorList>
    </citation>
    <scope>NUCLEOTIDE SEQUENCE [LARGE SCALE GENOMIC DNA]</scope>
    <source>
        <strain evidence="6 7">BZ1</strain>
    </source>
</reference>
<evidence type="ECO:0000256" key="3">
    <source>
        <dbReference type="ARBA" id="ARBA00050603"/>
    </source>
</evidence>
<proteinExistence type="predicted"/>
<dbReference type="Proteomes" id="UP000481030">
    <property type="component" value="Unassembled WGS sequence"/>
</dbReference>
<dbReference type="SUPFAM" id="SSF55729">
    <property type="entry name" value="Acyl-CoA N-acyltransferases (Nat)"/>
    <property type="match status" value="1"/>
</dbReference>
<dbReference type="CDD" id="cd04301">
    <property type="entry name" value="NAT_SF"/>
    <property type="match status" value="1"/>
</dbReference>
<dbReference type="PANTHER" id="PTHR43072">
    <property type="entry name" value="N-ACETYLTRANSFERASE"/>
    <property type="match status" value="1"/>
</dbReference>
<dbReference type="InterPro" id="IPR016181">
    <property type="entry name" value="Acyl_CoA_acyltransferase"/>
</dbReference>
<comment type="catalytic activity">
    <reaction evidence="4">
        <text>L-methionine sulfone + acetyl-CoA = N-acetyl-L-methionine sulfone + CoA + H(+)</text>
        <dbReference type="Rhea" id="RHEA:47656"/>
        <dbReference type="ChEBI" id="CHEBI:15378"/>
        <dbReference type="ChEBI" id="CHEBI:57287"/>
        <dbReference type="ChEBI" id="CHEBI:57288"/>
        <dbReference type="ChEBI" id="CHEBI:87824"/>
        <dbReference type="ChEBI" id="CHEBI:87825"/>
    </reaction>
</comment>
<protein>
    <submittedName>
        <fullName evidence="6">N-acetyltransferase</fullName>
    </submittedName>
</protein>
<evidence type="ECO:0000256" key="1">
    <source>
        <dbReference type="ARBA" id="ARBA00022679"/>
    </source>
</evidence>
<dbReference type="GO" id="GO:0016747">
    <property type="term" value="F:acyltransferase activity, transferring groups other than amino-acyl groups"/>
    <property type="evidence" value="ECO:0007669"/>
    <property type="project" value="InterPro"/>
</dbReference>
<dbReference type="Gene3D" id="3.40.630.30">
    <property type="match status" value="1"/>
</dbReference>
<comment type="caution">
    <text evidence="6">The sequence shown here is derived from an EMBL/GenBank/DDBJ whole genome shotgun (WGS) entry which is preliminary data.</text>
</comment>
<keyword evidence="7" id="KW-1185">Reference proteome</keyword>
<organism evidence="6 7">
    <name type="scientific">Cytobacillus depressus</name>
    <dbReference type="NCBI Taxonomy" id="1602942"/>
    <lineage>
        <taxon>Bacteria</taxon>
        <taxon>Bacillati</taxon>
        <taxon>Bacillota</taxon>
        <taxon>Bacilli</taxon>
        <taxon>Bacillales</taxon>
        <taxon>Bacillaceae</taxon>
        <taxon>Cytobacillus</taxon>
    </lineage>
</organism>
<evidence type="ECO:0000313" key="7">
    <source>
        <dbReference type="Proteomes" id="UP000481030"/>
    </source>
</evidence>
<keyword evidence="1 6" id="KW-0808">Transferase</keyword>
<evidence type="ECO:0000313" key="6">
    <source>
        <dbReference type="EMBL" id="KAB2328309.1"/>
    </source>
</evidence>
<dbReference type="Pfam" id="PF00583">
    <property type="entry name" value="Acetyltransf_1"/>
    <property type="match status" value="1"/>
</dbReference>
<dbReference type="OrthoDB" id="9798006at2"/>
<keyword evidence="2" id="KW-0012">Acyltransferase</keyword>
<dbReference type="PROSITE" id="PS51186">
    <property type="entry name" value="GNAT"/>
    <property type="match status" value="1"/>
</dbReference>
<dbReference type="EMBL" id="WBOS01000031">
    <property type="protein sequence ID" value="KAB2328309.1"/>
    <property type="molecule type" value="Genomic_DNA"/>
</dbReference>
<evidence type="ECO:0000256" key="2">
    <source>
        <dbReference type="ARBA" id="ARBA00023315"/>
    </source>
</evidence>
<dbReference type="AlphaFoldDB" id="A0A6L3UWQ6"/>
<evidence type="ECO:0000256" key="4">
    <source>
        <dbReference type="ARBA" id="ARBA00051334"/>
    </source>
</evidence>
<comment type="catalytic activity">
    <reaction evidence="3">
        <text>L-methionine sulfoximine + acetyl-CoA = N-acetyl-L-methionine sulfoximine + CoA + H(+)</text>
        <dbReference type="Rhea" id="RHEA:47660"/>
        <dbReference type="ChEBI" id="CHEBI:15378"/>
        <dbReference type="ChEBI" id="CHEBI:57287"/>
        <dbReference type="ChEBI" id="CHEBI:57288"/>
        <dbReference type="ChEBI" id="CHEBI:87826"/>
        <dbReference type="ChEBI" id="CHEBI:87827"/>
    </reaction>
</comment>
<feature type="domain" description="N-acetyltransferase" evidence="5">
    <location>
        <begin position="1"/>
        <end position="164"/>
    </location>
</feature>
<dbReference type="RefSeq" id="WP_151537611.1">
    <property type="nucleotide sequence ID" value="NZ_WBOS01000031.1"/>
</dbReference>
<gene>
    <name evidence="6" type="ORF">F7731_25795</name>
</gene>
<dbReference type="FunFam" id="3.40.630.30:FF:000026">
    <property type="entry name" value="Phosphinothricin acetyltransferase"/>
    <property type="match status" value="1"/>
</dbReference>
<name>A0A6L3UWQ6_9BACI</name>
<evidence type="ECO:0000259" key="5">
    <source>
        <dbReference type="PROSITE" id="PS51186"/>
    </source>
</evidence>
<dbReference type="InterPro" id="IPR000182">
    <property type="entry name" value="GNAT_dom"/>
</dbReference>